<reference evidence="2" key="1">
    <citation type="journal article" date="2024" name="Antonie Van Leeuwenhoek">
        <title>Bradyrhizobium ontarionense sp. nov., a novel bacterial symbiont isolated from Aeschynomene indica (Indian jointvetch), harbours photosynthesis, nitrogen fixation and nitrous oxide (N2O) reductase genes.</title>
        <authorList>
            <person name="Bromfield E.S.P."/>
            <person name="Cloutier S."/>
        </authorList>
    </citation>
    <scope>NUCLEOTIDE SEQUENCE</scope>
    <source>
        <strain evidence="2">A19</strain>
    </source>
</reference>
<evidence type="ECO:0000256" key="1">
    <source>
        <dbReference type="SAM" id="MobiDB-lite"/>
    </source>
</evidence>
<evidence type="ECO:0008006" key="4">
    <source>
        <dbReference type="Google" id="ProtNLM"/>
    </source>
</evidence>
<gene>
    <name evidence="2" type="ORF">LQG66_27700</name>
</gene>
<evidence type="ECO:0000313" key="2">
    <source>
        <dbReference type="EMBL" id="UFZ03007.1"/>
    </source>
</evidence>
<evidence type="ECO:0000313" key="3">
    <source>
        <dbReference type="Proteomes" id="UP001431010"/>
    </source>
</evidence>
<protein>
    <recommendedName>
        <fullName evidence="4">DUF1186 domain-containing protein</fullName>
    </recommendedName>
</protein>
<dbReference type="RefSeq" id="WP_231318851.1">
    <property type="nucleotide sequence ID" value="NZ_CP088156.1"/>
</dbReference>
<feature type="region of interest" description="Disordered" evidence="1">
    <location>
        <begin position="1"/>
        <end position="21"/>
    </location>
</feature>
<name>A0ABY3R8C6_9BRAD</name>
<accession>A0ABY3R8C6</accession>
<sequence>MRGLHSGCFSGQVHQAKTPGAGQERALDFEFAYRRLVDAEPADAARVSEEVADAFSDSLLTAASISEQHIDFVCRLLANPLLTGRRGLFHLVTGLYLEREKLSAIQAQRLLACMAANFEHVADEDPAFAVGDFVARVAPPDRALALLREMTGKAGARDAVSGIFLGLDILLKRNKENAEFLAAVDAAVIAATKRAVELETGDDAPALRLVRQIERAFAHREKPDVLINRSIPVADDEDVLWFAGRDWREITLQDWNGHSDAFFRFAPDAFRYYLQSILCLAAKNPEENLLAADALVNCLDRTPNPEWWDQFLLDCLYGLRVDEYDAISSWIVMLSERKSYEEGSLTRAYRTIHLLRAEAEKDWLRRLKRS</sequence>
<dbReference type="EMBL" id="CP088156">
    <property type="protein sequence ID" value="UFZ03007.1"/>
    <property type="molecule type" value="Genomic_DNA"/>
</dbReference>
<dbReference type="Proteomes" id="UP001431010">
    <property type="component" value="Chromosome"/>
</dbReference>
<organism evidence="2 3">
    <name type="scientific">Bradyrhizobium ontarionense</name>
    <dbReference type="NCBI Taxonomy" id="2898149"/>
    <lineage>
        <taxon>Bacteria</taxon>
        <taxon>Pseudomonadati</taxon>
        <taxon>Pseudomonadota</taxon>
        <taxon>Alphaproteobacteria</taxon>
        <taxon>Hyphomicrobiales</taxon>
        <taxon>Nitrobacteraceae</taxon>
        <taxon>Bradyrhizobium</taxon>
    </lineage>
</organism>
<keyword evidence="3" id="KW-1185">Reference proteome</keyword>
<proteinExistence type="predicted"/>